<keyword evidence="2" id="KW-1185">Reference proteome</keyword>
<protein>
    <submittedName>
        <fullName evidence="1">Uncharacterized protein</fullName>
    </submittedName>
</protein>
<dbReference type="AlphaFoldDB" id="A0A2J7Z8G1"/>
<proteinExistence type="predicted"/>
<dbReference type="EMBL" id="LJIW01000001">
    <property type="protein sequence ID" value="PNG96561.1"/>
    <property type="molecule type" value="Genomic_DNA"/>
</dbReference>
<evidence type="ECO:0000313" key="1">
    <source>
        <dbReference type="EMBL" id="PNG96561.1"/>
    </source>
</evidence>
<accession>A0A2J7Z8G1</accession>
<comment type="caution">
    <text evidence="1">The sequence shown here is derived from an EMBL/GenBank/DDBJ whole genome shotgun (WGS) entry which is preliminary data.</text>
</comment>
<name>A0A2J7Z8G1_STRMQ</name>
<organism evidence="1 2">
    <name type="scientific">Streptomyces malaysiensis</name>
    <dbReference type="NCBI Taxonomy" id="92644"/>
    <lineage>
        <taxon>Bacteria</taxon>
        <taxon>Bacillati</taxon>
        <taxon>Actinomycetota</taxon>
        <taxon>Actinomycetes</taxon>
        <taxon>Kitasatosporales</taxon>
        <taxon>Streptomycetaceae</taxon>
        <taxon>Streptomyces</taxon>
        <taxon>Streptomyces violaceusniger group</taxon>
    </lineage>
</organism>
<dbReference type="Proteomes" id="UP000236520">
    <property type="component" value="Unassembled WGS sequence"/>
</dbReference>
<reference evidence="1 2" key="1">
    <citation type="submission" date="2015-09" db="EMBL/GenBank/DDBJ databases">
        <title>Genome sequence, genome mining and natural product profiling of a biocontrol bacterium Streptomyces malaysiensis F913.</title>
        <authorList>
            <person name="Xu Y."/>
            <person name="Wei J."/>
            <person name="Xie J."/>
            <person name="Li T."/>
            <person name="Zhou Z."/>
        </authorList>
    </citation>
    <scope>NUCLEOTIDE SEQUENCE [LARGE SCALE GENOMIC DNA]</scope>
    <source>
        <strain evidence="1 2">F913</strain>
    </source>
</reference>
<evidence type="ECO:0000313" key="2">
    <source>
        <dbReference type="Proteomes" id="UP000236520"/>
    </source>
</evidence>
<gene>
    <name evidence="1" type="ORF">SMF913_12586</name>
</gene>
<sequence>MAAEFRARAQERNVSVSTVLREVLYELARNDWGLDLPEAPKATALQK</sequence>